<organism evidence="1">
    <name type="scientific">marine metagenome</name>
    <dbReference type="NCBI Taxonomy" id="408172"/>
    <lineage>
        <taxon>unclassified sequences</taxon>
        <taxon>metagenomes</taxon>
        <taxon>ecological metagenomes</taxon>
    </lineage>
</organism>
<reference evidence="1" key="1">
    <citation type="submission" date="2018-05" db="EMBL/GenBank/DDBJ databases">
        <authorList>
            <person name="Lanie J.A."/>
            <person name="Ng W.-L."/>
            <person name="Kazmierczak K.M."/>
            <person name="Andrzejewski T.M."/>
            <person name="Davidsen T.M."/>
            <person name="Wayne K.J."/>
            <person name="Tettelin H."/>
            <person name="Glass J.I."/>
            <person name="Rusch D."/>
            <person name="Podicherti R."/>
            <person name="Tsui H.-C.T."/>
            <person name="Winkler M.E."/>
        </authorList>
    </citation>
    <scope>NUCLEOTIDE SEQUENCE</scope>
</reference>
<dbReference type="EMBL" id="UINC01118712">
    <property type="protein sequence ID" value="SVC92021.1"/>
    <property type="molecule type" value="Genomic_DNA"/>
</dbReference>
<gene>
    <name evidence="1" type="ORF">METZ01_LOCUS344875</name>
</gene>
<evidence type="ECO:0000313" key="1">
    <source>
        <dbReference type="EMBL" id="SVC92021.1"/>
    </source>
</evidence>
<protein>
    <submittedName>
        <fullName evidence="1">Uncharacterized protein</fullName>
    </submittedName>
</protein>
<dbReference type="AlphaFoldDB" id="A0A382R615"/>
<proteinExistence type="predicted"/>
<name>A0A382R615_9ZZZZ</name>
<sequence>MGTVLVAAIALVAVGSAVRRLEESAMPVVLEVDDAVDWIAERLPAEAASQLSRDDVINIVGWYLEVFDAAGLVTDHGQELGDGALDDDPSDVVAPLDNALEHVVARAGGGDDPLDAVSVAMAAELLGTYLTAMGAVGDPADPSATQG</sequence>
<accession>A0A382R615</accession>